<dbReference type="PANTHER" id="PTHR34596:SF2">
    <property type="entry name" value="CHITOPORIN"/>
    <property type="match status" value="1"/>
</dbReference>
<organism evidence="5 6">
    <name type="scientific">Pseudomonas syringae</name>
    <dbReference type="NCBI Taxonomy" id="317"/>
    <lineage>
        <taxon>Bacteria</taxon>
        <taxon>Pseudomonadati</taxon>
        <taxon>Pseudomonadota</taxon>
        <taxon>Gammaproteobacteria</taxon>
        <taxon>Pseudomonadales</taxon>
        <taxon>Pseudomonadaceae</taxon>
        <taxon>Pseudomonas</taxon>
    </lineage>
</organism>
<dbReference type="AlphaFoldDB" id="A0A085V8G1"/>
<feature type="signal peptide" evidence="4">
    <location>
        <begin position="1"/>
        <end position="24"/>
    </location>
</feature>
<dbReference type="EMBL" id="JPQT01000101">
    <property type="protein sequence ID" value="KFE51724.1"/>
    <property type="molecule type" value="Genomic_DNA"/>
</dbReference>
<evidence type="ECO:0000313" key="5">
    <source>
        <dbReference type="EMBL" id="KFE51724.1"/>
    </source>
</evidence>
<dbReference type="RefSeq" id="WP_047574634.1">
    <property type="nucleotide sequence ID" value="NZ_JPQT01000101.1"/>
</dbReference>
<dbReference type="Proteomes" id="UP000028643">
    <property type="component" value="Unassembled WGS sequence"/>
</dbReference>
<proteinExistence type="inferred from homology"/>
<dbReference type="PATRIC" id="fig|317.174.peg.2274"/>
<dbReference type="InterPro" id="IPR005318">
    <property type="entry name" value="OM_porin_bac"/>
</dbReference>
<comment type="similarity">
    <text evidence="1">Belongs to the outer membrane porin (Opr) (TC 1.B.25) family.</text>
</comment>
<comment type="caution">
    <text evidence="5">The sequence shown here is derived from an EMBL/GenBank/DDBJ whole genome shotgun (WGS) entry which is preliminary data.</text>
</comment>
<keyword evidence="3 4" id="KW-0732">Signal</keyword>
<evidence type="ECO:0000256" key="2">
    <source>
        <dbReference type="ARBA" id="ARBA00022448"/>
    </source>
</evidence>
<accession>A0A085V8G1</accession>
<protein>
    <submittedName>
        <fullName evidence="5">Porin</fullName>
    </submittedName>
</protein>
<evidence type="ECO:0000256" key="1">
    <source>
        <dbReference type="ARBA" id="ARBA00009075"/>
    </source>
</evidence>
<sequence length="411" mass="45203">MQKTALLPLAVAIFGLASPLVSNADFLGGSKANLEFRNFYFNSDYRQDKALQSKRDEWAQGFILKYESGYTQGPLGFGIDAISSLGLKLDSGPDRQNTGLLPVGDDKAPDSYGSFGAAGKVRFSKTTLKAGTLIPSLPTVSPSDSRLLPQTFQGVQLTSQELDGLTFNAGRLNRNKQRNVSGNELMIVAGEGIRGGRETDRFDFAGLRYRWNQSITTSYDYGYLEDNYRQHMLEATHVLPIAANQSLRSELRYARSTGDGSSNVDNTALGARFTYSLGTHALSLGLQKMQGETGFPRINGTSSYLINFVVLSPNFANPDERSWQIRYDYDFAAIGIPGLSFMTRYLYGDNYQLGNGRSASELERNSDLGYVFQSGSLKNVQVKWRNGSYRSSGASDIDLNALVISYTLPLL</sequence>
<evidence type="ECO:0000313" key="6">
    <source>
        <dbReference type="Proteomes" id="UP000028643"/>
    </source>
</evidence>
<dbReference type="Pfam" id="PF03573">
    <property type="entry name" value="OprD"/>
    <property type="match status" value="1"/>
</dbReference>
<keyword evidence="2" id="KW-0813">Transport</keyword>
<evidence type="ECO:0000256" key="3">
    <source>
        <dbReference type="ARBA" id="ARBA00022729"/>
    </source>
</evidence>
<dbReference type="GO" id="GO:0016020">
    <property type="term" value="C:membrane"/>
    <property type="evidence" value="ECO:0007669"/>
    <property type="project" value="InterPro"/>
</dbReference>
<dbReference type="GO" id="GO:0015288">
    <property type="term" value="F:porin activity"/>
    <property type="evidence" value="ECO:0007669"/>
    <property type="project" value="TreeGrafter"/>
</dbReference>
<dbReference type="Gene3D" id="2.40.160.10">
    <property type="entry name" value="Porin"/>
    <property type="match status" value="1"/>
</dbReference>
<reference evidence="5 6" key="1">
    <citation type="submission" date="2014-07" db="EMBL/GenBank/DDBJ databases">
        <title>Draft Genome Sequences of Environmental Pseudomonas syringae strains.</title>
        <authorList>
            <person name="Baltrus D.A."/>
            <person name="Berge O."/>
            <person name="Morris C."/>
        </authorList>
    </citation>
    <scope>NUCLEOTIDE SEQUENCE [LARGE SCALE GENOMIC DNA]</scope>
    <source>
        <strain evidence="5 6">CEB003</strain>
    </source>
</reference>
<feature type="chain" id="PRO_5001798506" evidence="4">
    <location>
        <begin position="25"/>
        <end position="411"/>
    </location>
</feature>
<dbReference type="PANTHER" id="PTHR34596">
    <property type="entry name" value="CHITOPORIN"/>
    <property type="match status" value="1"/>
</dbReference>
<gene>
    <name evidence="5" type="ORF">IV02_11095</name>
</gene>
<dbReference type="InterPro" id="IPR023614">
    <property type="entry name" value="Porin_dom_sf"/>
</dbReference>
<evidence type="ECO:0000256" key="4">
    <source>
        <dbReference type="SAM" id="SignalP"/>
    </source>
</evidence>
<name>A0A085V8G1_PSESX</name>